<evidence type="ECO:0000256" key="1">
    <source>
        <dbReference type="SAM" id="MobiDB-lite"/>
    </source>
</evidence>
<dbReference type="InterPro" id="IPR026341">
    <property type="entry name" value="T9SS_type_B"/>
</dbReference>
<dbReference type="Proteomes" id="UP000753961">
    <property type="component" value="Unassembled WGS sequence"/>
</dbReference>
<reference evidence="3" key="1">
    <citation type="submission" date="2021-06" db="EMBL/GenBank/DDBJ databases">
        <title>44 bacteria genomes isolated from Dapeng, Shenzhen.</title>
        <authorList>
            <person name="Zheng W."/>
            <person name="Yu S."/>
            <person name="Huang Y."/>
        </authorList>
    </citation>
    <scope>NUCLEOTIDE SEQUENCE</scope>
    <source>
        <strain evidence="3">DP5N28-2</strain>
    </source>
</reference>
<keyword evidence="2" id="KW-0732">Signal</keyword>
<gene>
    <name evidence="3" type="ORF">KUV50_15715</name>
</gene>
<protein>
    <submittedName>
        <fullName evidence="3">Gliding motility-associated C-terminal domain-containing protein</fullName>
    </submittedName>
</protein>
<dbReference type="Pfam" id="PF13585">
    <property type="entry name" value="CHU_C"/>
    <property type="match status" value="1"/>
</dbReference>
<name>A0A953HW60_9BACT</name>
<accession>A0A953HW60</accession>
<proteinExistence type="predicted"/>
<dbReference type="RefSeq" id="WP_222581137.1">
    <property type="nucleotide sequence ID" value="NZ_JAHVHU010000016.1"/>
</dbReference>
<evidence type="ECO:0000313" key="4">
    <source>
        <dbReference type="Proteomes" id="UP000753961"/>
    </source>
</evidence>
<feature type="chain" id="PRO_5037601289" evidence="2">
    <location>
        <begin position="26"/>
        <end position="563"/>
    </location>
</feature>
<dbReference type="EMBL" id="JAHVHU010000016">
    <property type="protein sequence ID" value="MBY5959600.1"/>
    <property type="molecule type" value="Genomic_DNA"/>
</dbReference>
<keyword evidence="4" id="KW-1185">Reference proteome</keyword>
<feature type="region of interest" description="Disordered" evidence="1">
    <location>
        <begin position="130"/>
        <end position="166"/>
    </location>
</feature>
<feature type="signal peptide" evidence="2">
    <location>
        <begin position="1"/>
        <end position="25"/>
    </location>
</feature>
<sequence>MFARIFISLLTSALIVVSTYHNVFAVSGEICDNGTDDDGDGLIDLNDPDCECLTTPISHIPNPSFEEITCCPSGNSQLHCAGTWIQASEATTDYYHRCGYFMREQFPVPLPIPDGDAYIGFRNGYFSRDNSNNNPEYNPANNSGGSSGNNSGNNSDGSSGSPFGKSNPSWKEYTGACLLAPLEAGNQYTIEFYIGFVSQQISPPMNVVLYGTTDCDNLPFGLGNREFGCPTNGSGWQALGQVHVNGNRNWKQYKITTTPRSNITAIAIGPDCPVLDLDVNPYYFLDHLILADSKLFAPDIEEIGHPCQPDFSITASERKNASYQWYRDGIAISGAVERELKINGREGNYQVQMRLDSNCVLSEPYSYIVPVLENEIRIVVCPGETLVFGDLVLSQSGYYSHVFQSQYDCDSIVDLELVILEEKVDSAKEYFFEGETYQVGPYRFGSPGTANLTLTSSLGCDSLVHLTLEEYSLNVPNAFSPNGDGVNDYFTVYGREDFIVIRAMRIFDRWGNRVYEQKNDEPFRWDGTGSGGALDSGTYAYTLDLILHDGKRKMIQGDVTLLR</sequence>
<dbReference type="NCBIfam" id="TIGR04131">
    <property type="entry name" value="Bac_Flav_CTERM"/>
    <property type="match status" value="1"/>
</dbReference>
<evidence type="ECO:0000256" key="2">
    <source>
        <dbReference type="SAM" id="SignalP"/>
    </source>
</evidence>
<feature type="compositionally biased region" description="Low complexity" evidence="1">
    <location>
        <begin position="130"/>
        <end position="161"/>
    </location>
</feature>
<comment type="caution">
    <text evidence="3">The sequence shown here is derived from an EMBL/GenBank/DDBJ whole genome shotgun (WGS) entry which is preliminary data.</text>
</comment>
<dbReference type="AlphaFoldDB" id="A0A953HW60"/>
<evidence type="ECO:0000313" key="3">
    <source>
        <dbReference type="EMBL" id="MBY5959600.1"/>
    </source>
</evidence>
<organism evidence="3 4">
    <name type="scientific">Membranihabitans marinus</name>
    <dbReference type="NCBI Taxonomy" id="1227546"/>
    <lineage>
        <taxon>Bacteria</taxon>
        <taxon>Pseudomonadati</taxon>
        <taxon>Bacteroidota</taxon>
        <taxon>Saprospiria</taxon>
        <taxon>Saprospirales</taxon>
        <taxon>Saprospiraceae</taxon>
        <taxon>Membranihabitans</taxon>
    </lineage>
</organism>